<protein>
    <recommendedName>
        <fullName evidence="7">C2HC/C3H-type domain-containing protein</fullName>
    </recommendedName>
</protein>
<evidence type="ECO:0000256" key="2">
    <source>
        <dbReference type="ARBA" id="ARBA00022737"/>
    </source>
</evidence>
<dbReference type="InterPro" id="IPR026319">
    <property type="entry name" value="ZC2HC1A/B-like"/>
</dbReference>
<evidence type="ECO:0000256" key="6">
    <source>
        <dbReference type="SAM" id="MobiDB-lite"/>
    </source>
</evidence>
<gene>
    <name evidence="8" type="ORF">BSTOLATCC_MIC43081</name>
</gene>
<dbReference type="AlphaFoldDB" id="A0AAU9JJM1"/>
<accession>A0AAU9JJM1</accession>
<feature type="compositionally biased region" description="Basic and acidic residues" evidence="6">
    <location>
        <begin position="120"/>
        <end position="134"/>
    </location>
</feature>
<keyword evidence="2" id="KW-0677">Repeat</keyword>
<comment type="caution">
    <text evidence="8">The sequence shown here is derived from an EMBL/GenBank/DDBJ whole genome shotgun (WGS) entry which is preliminary data.</text>
</comment>
<dbReference type="EMBL" id="CAJZBQ010000042">
    <property type="protein sequence ID" value="CAG9327084.1"/>
    <property type="molecule type" value="Genomic_DNA"/>
</dbReference>
<dbReference type="Proteomes" id="UP001162131">
    <property type="component" value="Unassembled WGS sequence"/>
</dbReference>
<dbReference type="Gene3D" id="3.30.160.60">
    <property type="entry name" value="Classic Zinc Finger"/>
    <property type="match status" value="2"/>
</dbReference>
<feature type="compositionally biased region" description="Basic and acidic residues" evidence="6">
    <location>
        <begin position="155"/>
        <end position="172"/>
    </location>
</feature>
<evidence type="ECO:0000256" key="5">
    <source>
        <dbReference type="PROSITE-ProRule" id="PRU01371"/>
    </source>
</evidence>
<dbReference type="Pfam" id="PF13913">
    <property type="entry name" value="zf-C2HC_2"/>
    <property type="match status" value="2"/>
</dbReference>
<feature type="domain" description="C2HC/C3H-type" evidence="7">
    <location>
        <begin position="230"/>
        <end position="259"/>
    </location>
</feature>
<dbReference type="PANTHER" id="PTHR13555">
    <property type="entry name" value="C2H2 ZINC FINGER CGI-62-RELATED"/>
    <property type="match status" value="1"/>
</dbReference>
<proteinExistence type="predicted"/>
<evidence type="ECO:0000256" key="4">
    <source>
        <dbReference type="ARBA" id="ARBA00022833"/>
    </source>
</evidence>
<reference evidence="8" key="1">
    <citation type="submission" date="2021-09" db="EMBL/GenBank/DDBJ databases">
        <authorList>
            <consortium name="AG Swart"/>
            <person name="Singh M."/>
            <person name="Singh A."/>
            <person name="Seah K."/>
            <person name="Emmerich C."/>
        </authorList>
    </citation>
    <scope>NUCLEOTIDE SEQUENCE</scope>
    <source>
        <strain evidence="8">ATCC30299</strain>
    </source>
</reference>
<keyword evidence="9" id="KW-1185">Reference proteome</keyword>
<feature type="region of interest" description="Disordered" evidence="6">
    <location>
        <begin position="155"/>
        <end position="191"/>
    </location>
</feature>
<dbReference type="InterPro" id="IPR049899">
    <property type="entry name" value="Znf_C2HC_C3H"/>
</dbReference>
<dbReference type="PROSITE" id="PS52027">
    <property type="entry name" value="ZF_C2HC_C3H"/>
    <property type="match status" value="2"/>
</dbReference>
<dbReference type="GO" id="GO:0008270">
    <property type="term" value="F:zinc ion binding"/>
    <property type="evidence" value="ECO:0007669"/>
    <property type="project" value="UniProtKB-KW"/>
</dbReference>
<organism evidence="8 9">
    <name type="scientific">Blepharisma stoltei</name>
    <dbReference type="NCBI Taxonomy" id="1481888"/>
    <lineage>
        <taxon>Eukaryota</taxon>
        <taxon>Sar</taxon>
        <taxon>Alveolata</taxon>
        <taxon>Ciliophora</taxon>
        <taxon>Postciliodesmatophora</taxon>
        <taxon>Heterotrichea</taxon>
        <taxon>Heterotrichida</taxon>
        <taxon>Blepharismidae</taxon>
        <taxon>Blepharisma</taxon>
    </lineage>
</organism>
<evidence type="ECO:0000313" key="9">
    <source>
        <dbReference type="Proteomes" id="UP001162131"/>
    </source>
</evidence>
<feature type="domain" description="C2HC/C3H-type" evidence="7">
    <location>
        <begin position="122"/>
        <end position="151"/>
    </location>
</feature>
<dbReference type="PANTHER" id="PTHR13555:SF36">
    <property type="entry name" value="ZINC FINGER C2HC DOMAIN-CONTAINING PROTEIN 1B"/>
    <property type="match status" value="1"/>
</dbReference>
<evidence type="ECO:0000313" key="8">
    <source>
        <dbReference type="EMBL" id="CAG9327084.1"/>
    </source>
</evidence>
<keyword evidence="4" id="KW-0862">Zinc</keyword>
<evidence type="ECO:0000259" key="7">
    <source>
        <dbReference type="PROSITE" id="PS52027"/>
    </source>
</evidence>
<evidence type="ECO:0000256" key="3">
    <source>
        <dbReference type="ARBA" id="ARBA00022771"/>
    </source>
</evidence>
<keyword evidence="1" id="KW-0479">Metal-binding</keyword>
<name>A0AAU9JJM1_9CILI</name>
<evidence type="ECO:0000256" key="1">
    <source>
        <dbReference type="ARBA" id="ARBA00022723"/>
    </source>
</evidence>
<keyword evidence="3 5" id="KW-0863">Zinc-finger</keyword>
<sequence length="276" mass="30863">MMERSGQRFGSSKPVSEQELMQARHCLRLLKDKIARNPPAYFRENGEEPEQVQPAASNYRKAFKPVTNNQEAPISRPPIYQETPPPRAPMKKPQNVAKESSKGFAQYDFESVEGAEQPGQEDRVSCPDCGRKFAPESFEKHSRICKKVFMSKRKEFNSSEQRAADEAAEVPKKSAPPPRKPAASGKNNKWKMQSEQLRANMKAARLAGSGNDSAAYEEAARAAAELNQDQYTKCPHCGRSFNEDAANRHIPICAKKAMTEQFKKGGKQPPPRAGKR</sequence>
<feature type="region of interest" description="Disordered" evidence="6">
    <location>
        <begin position="40"/>
        <end position="134"/>
    </location>
</feature>